<accession>A0ACC2EHJ0</accession>
<proteinExistence type="predicted"/>
<evidence type="ECO:0000313" key="2">
    <source>
        <dbReference type="Proteomes" id="UP001162992"/>
    </source>
</evidence>
<protein>
    <submittedName>
        <fullName evidence="1">Uncharacterized protein</fullName>
    </submittedName>
</protein>
<organism evidence="1 2">
    <name type="scientific">Diphasiastrum complanatum</name>
    <name type="common">Issler's clubmoss</name>
    <name type="synonym">Lycopodium complanatum</name>
    <dbReference type="NCBI Taxonomy" id="34168"/>
    <lineage>
        <taxon>Eukaryota</taxon>
        <taxon>Viridiplantae</taxon>
        <taxon>Streptophyta</taxon>
        <taxon>Embryophyta</taxon>
        <taxon>Tracheophyta</taxon>
        <taxon>Lycopodiopsida</taxon>
        <taxon>Lycopodiales</taxon>
        <taxon>Lycopodiaceae</taxon>
        <taxon>Lycopodioideae</taxon>
        <taxon>Diphasiastrum</taxon>
    </lineage>
</organism>
<gene>
    <name evidence="1" type="ORF">O6H91_02G085500</name>
</gene>
<name>A0ACC2EHJ0_DIPCM</name>
<comment type="caution">
    <text evidence="1">The sequence shown here is derived from an EMBL/GenBank/DDBJ whole genome shotgun (WGS) entry which is preliminary data.</text>
</comment>
<sequence length="381" mass="41252">MSTIGKVITCKAAVTYGPGEPLVIEEIQVEPPQALEIRVKITHTSLCHSDIHFWELKDGPILFPRIFGHEASGIVESVGELVTDFQPGDHVLPLFMGECTKCKNCKSRKTNACENYSPSGRPGLMSSDQRTRFSKDGKPIFHFLGTSTFSEYTVVEHGRLVKVNPLAPLDKICLLSCGVSTGLGATWNTAKVEAGSSVAIFGLGTVGLAVAEGARIAGASKIIGVDLNNEKLGKAKTFGITDFLNPSEYDKPISQVIMEMTGGGVDYSFECVGNVNLMQTAFDSCHAGYGVCVLCGVVTDSTSVFSRHPVYFLGGRSLTGTLFGNFKGVTQLPNLVEKYMHKEFQLDEFVTHELPFSEINEAFRLLLDGKSLRCVLHVGNT</sequence>
<dbReference type="Proteomes" id="UP001162992">
    <property type="component" value="Chromosome 2"/>
</dbReference>
<evidence type="ECO:0000313" key="1">
    <source>
        <dbReference type="EMBL" id="KAJ7566024.1"/>
    </source>
</evidence>
<reference evidence="2" key="1">
    <citation type="journal article" date="2024" name="Proc. Natl. Acad. Sci. U.S.A.">
        <title>Extraordinary preservation of gene collinearity over three hundred million years revealed in homosporous lycophytes.</title>
        <authorList>
            <person name="Li C."/>
            <person name="Wickell D."/>
            <person name="Kuo L.Y."/>
            <person name="Chen X."/>
            <person name="Nie B."/>
            <person name="Liao X."/>
            <person name="Peng D."/>
            <person name="Ji J."/>
            <person name="Jenkins J."/>
            <person name="Williams M."/>
            <person name="Shu S."/>
            <person name="Plott C."/>
            <person name="Barry K."/>
            <person name="Rajasekar S."/>
            <person name="Grimwood J."/>
            <person name="Han X."/>
            <person name="Sun S."/>
            <person name="Hou Z."/>
            <person name="He W."/>
            <person name="Dai G."/>
            <person name="Sun C."/>
            <person name="Schmutz J."/>
            <person name="Leebens-Mack J.H."/>
            <person name="Li F.W."/>
            <person name="Wang L."/>
        </authorList>
    </citation>
    <scope>NUCLEOTIDE SEQUENCE [LARGE SCALE GENOMIC DNA]</scope>
    <source>
        <strain evidence="2">cv. PW_Plant_1</strain>
    </source>
</reference>
<keyword evidence="2" id="KW-1185">Reference proteome</keyword>
<dbReference type="EMBL" id="CM055093">
    <property type="protein sequence ID" value="KAJ7566024.1"/>
    <property type="molecule type" value="Genomic_DNA"/>
</dbReference>